<dbReference type="GO" id="GO:0008360">
    <property type="term" value="P:regulation of cell shape"/>
    <property type="evidence" value="ECO:0007669"/>
    <property type="project" value="UniProtKB-UniRule"/>
</dbReference>
<feature type="binding site" evidence="6">
    <location>
        <begin position="204"/>
        <end position="207"/>
    </location>
    <ligand>
        <name>ATP</name>
        <dbReference type="ChEBI" id="CHEBI:30616"/>
    </ligand>
</feature>
<dbReference type="Gene3D" id="3.30.420.40">
    <property type="match status" value="3"/>
</dbReference>
<comment type="subcellular location">
    <subcellularLocation>
        <location evidence="6">Cytoplasm</location>
    </subcellularLocation>
    <text evidence="6">Membrane-associated.</text>
</comment>
<sequence>MFSKRIGIDLGTANSLVWLAGVGVVLNEPTVVAVTVDDNRVVAVGNEAKDMLGRTPVNIMATRPMRDGVIADYRITEAMLAYFLDKVVGRSRFFKPEVMICVPSGVTQVERRAVLDATLSAGAKVAYLIEEPLAAAIGAKIPISQASGHMIVDIGGGSTEAAVISLGGVVVHKSARVAGNKIDEAIALYVKKKYNLIIGERMAEAIKMTIGDALSKQPATSNQQPAKSEDLAAGSRQLEAMVMEIRGRDSVAGLPRMVELTRAEVTEAIMPVLLQIINAVKAVFEETPPELAADIIDKGIVMSGGTSLLRNFDKLMTQMTGVVCHVAEDALLCVVRGTGVAMENIELYKRSISRK</sequence>
<dbReference type="GO" id="GO:0000902">
    <property type="term" value="P:cell morphogenesis"/>
    <property type="evidence" value="ECO:0007669"/>
    <property type="project" value="InterPro"/>
</dbReference>
<dbReference type="SUPFAM" id="SSF53067">
    <property type="entry name" value="Actin-like ATPase domain"/>
    <property type="match status" value="2"/>
</dbReference>
<proteinExistence type="inferred from homology"/>
<feature type="binding site" evidence="6">
    <location>
        <begin position="156"/>
        <end position="158"/>
    </location>
    <ligand>
        <name>ATP</name>
        <dbReference type="ChEBI" id="CHEBI:30616"/>
    </ligand>
</feature>
<dbReference type="Proteomes" id="UP000177416">
    <property type="component" value="Unassembled WGS sequence"/>
</dbReference>
<gene>
    <name evidence="6" type="primary">mreB</name>
    <name evidence="7" type="ORF">A2875_04010</name>
</gene>
<evidence type="ECO:0000256" key="5">
    <source>
        <dbReference type="ARBA" id="ARBA00023458"/>
    </source>
</evidence>
<feature type="binding site" evidence="6">
    <location>
        <begin position="12"/>
        <end position="14"/>
    </location>
    <ligand>
        <name>ATP</name>
        <dbReference type="ChEBI" id="CHEBI:30616"/>
    </ligand>
</feature>
<comment type="caution">
    <text evidence="6">Lacks conserved residue(s) required for the propagation of feature annotation.</text>
</comment>
<accession>A0A1F5ZR14</accession>
<dbReference type="AlphaFoldDB" id="A0A1F5ZR14"/>
<keyword evidence="3 6" id="KW-0067">ATP-binding</keyword>
<protein>
    <recommendedName>
        <fullName evidence="6">Cell shape-determining protein MreB</fullName>
    </recommendedName>
</protein>
<comment type="similarity">
    <text evidence="5 6">Belongs to the FtsA/MreB family.</text>
</comment>
<comment type="caution">
    <text evidence="7">The sequence shown here is derived from an EMBL/GenBank/DDBJ whole genome shotgun (WGS) entry which is preliminary data.</text>
</comment>
<keyword evidence="4 6" id="KW-0133">Cell shape</keyword>
<dbReference type="PRINTS" id="PR01652">
    <property type="entry name" value="SHAPEPROTEIN"/>
</dbReference>
<dbReference type="Pfam" id="PF06723">
    <property type="entry name" value="MreB_Mbl"/>
    <property type="match status" value="1"/>
</dbReference>
<comment type="subunit">
    <text evidence="6">Forms polymers.</text>
</comment>
<organism evidence="7 8">
    <name type="scientific">Candidatus Gottesmanbacteria bacterium RIFCSPHIGHO2_01_FULL_46_14</name>
    <dbReference type="NCBI Taxonomy" id="1798380"/>
    <lineage>
        <taxon>Bacteria</taxon>
        <taxon>Candidatus Gottesmaniibacteriota</taxon>
    </lineage>
</organism>
<evidence type="ECO:0000256" key="6">
    <source>
        <dbReference type="HAMAP-Rule" id="MF_02207"/>
    </source>
</evidence>
<dbReference type="GO" id="GO:0005524">
    <property type="term" value="F:ATP binding"/>
    <property type="evidence" value="ECO:0007669"/>
    <property type="project" value="UniProtKB-KW"/>
</dbReference>
<dbReference type="CDD" id="cd10225">
    <property type="entry name" value="ASKHA_NBD_MreB-like"/>
    <property type="match status" value="1"/>
</dbReference>
<evidence type="ECO:0000256" key="4">
    <source>
        <dbReference type="ARBA" id="ARBA00022960"/>
    </source>
</evidence>
<comment type="function">
    <text evidence="6">Forms membrane-associated dynamic filaments that are essential for cell shape determination. Acts by regulating cell wall synthesis and cell elongation, and thus cell shape. A feedback loop between cell geometry and MreB localization may maintain elongated cell shape by targeting cell wall growth to regions of negative cell wall curvature.</text>
</comment>
<evidence type="ECO:0000256" key="3">
    <source>
        <dbReference type="ARBA" id="ARBA00022840"/>
    </source>
</evidence>
<reference evidence="7 8" key="1">
    <citation type="journal article" date="2016" name="Nat. Commun.">
        <title>Thousands of microbial genomes shed light on interconnected biogeochemical processes in an aquifer system.</title>
        <authorList>
            <person name="Anantharaman K."/>
            <person name="Brown C.T."/>
            <person name="Hug L.A."/>
            <person name="Sharon I."/>
            <person name="Castelle C.J."/>
            <person name="Probst A.J."/>
            <person name="Thomas B.C."/>
            <person name="Singh A."/>
            <person name="Wilkins M.J."/>
            <person name="Karaoz U."/>
            <person name="Brodie E.L."/>
            <person name="Williams K.H."/>
            <person name="Hubbard S.S."/>
            <person name="Banfield J.F."/>
        </authorList>
    </citation>
    <scope>NUCLEOTIDE SEQUENCE [LARGE SCALE GENOMIC DNA]</scope>
</reference>
<dbReference type="PANTHER" id="PTHR42749:SF1">
    <property type="entry name" value="CELL SHAPE-DETERMINING PROTEIN MREB"/>
    <property type="match status" value="1"/>
</dbReference>
<dbReference type="NCBIfam" id="TIGR00904">
    <property type="entry name" value="mreB"/>
    <property type="match status" value="1"/>
</dbReference>
<dbReference type="InterPro" id="IPR004753">
    <property type="entry name" value="MreB"/>
</dbReference>
<dbReference type="InterPro" id="IPR043129">
    <property type="entry name" value="ATPase_NBD"/>
</dbReference>
<dbReference type="EMBL" id="MFJJ01000012">
    <property type="protein sequence ID" value="OGG14851.1"/>
    <property type="molecule type" value="Genomic_DNA"/>
</dbReference>
<name>A0A1F5ZR14_9BACT</name>
<dbReference type="HAMAP" id="MF_02207">
    <property type="entry name" value="MreB"/>
    <property type="match status" value="1"/>
</dbReference>
<keyword evidence="1 6" id="KW-0963">Cytoplasm</keyword>
<dbReference type="PANTHER" id="PTHR42749">
    <property type="entry name" value="CELL SHAPE-DETERMINING PROTEIN MREB"/>
    <property type="match status" value="1"/>
</dbReference>
<evidence type="ECO:0000313" key="7">
    <source>
        <dbReference type="EMBL" id="OGG14851.1"/>
    </source>
</evidence>
<evidence type="ECO:0000256" key="2">
    <source>
        <dbReference type="ARBA" id="ARBA00022741"/>
    </source>
</evidence>
<dbReference type="InterPro" id="IPR056546">
    <property type="entry name" value="MreB_MamK-like"/>
</dbReference>
<evidence type="ECO:0000256" key="1">
    <source>
        <dbReference type="ARBA" id="ARBA00022490"/>
    </source>
</evidence>
<keyword evidence="2 6" id="KW-0547">Nucleotide-binding</keyword>
<dbReference type="GO" id="GO:0005737">
    <property type="term" value="C:cytoplasm"/>
    <property type="evidence" value="ECO:0007669"/>
    <property type="project" value="UniProtKB-SubCell"/>
</dbReference>
<evidence type="ECO:0000313" key="8">
    <source>
        <dbReference type="Proteomes" id="UP000177416"/>
    </source>
</evidence>
<dbReference type="NCBIfam" id="NF010539">
    <property type="entry name" value="PRK13927.1"/>
    <property type="match status" value="1"/>
</dbReference>